<proteinExistence type="inferred from homology"/>
<gene>
    <name evidence="7" type="ORF">PCON_07519</name>
</gene>
<dbReference type="InterPro" id="IPR018506">
    <property type="entry name" value="Cyt_B5_heme-BS"/>
</dbReference>
<dbReference type="InterPro" id="IPR036400">
    <property type="entry name" value="Cyt_B5-like_heme/steroid_sf"/>
</dbReference>
<dbReference type="OrthoDB" id="432299at2759"/>
<dbReference type="GO" id="GO:0046872">
    <property type="term" value="F:metal ion binding"/>
    <property type="evidence" value="ECO:0007669"/>
    <property type="project" value="UniProtKB-UniRule"/>
</dbReference>
<dbReference type="GO" id="GO:0004128">
    <property type="term" value="F:cytochrome-b5 reductase activity, acting on NAD(P)H"/>
    <property type="evidence" value="ECO:0007669"/>
    <property type="project" value="TreeGrafter"/>
</dbReference>
<keyword evidence="2 4" id="KW-0479">Metal-binding</keyword>
<accession>U4KZL1</accession>
<dbReference type="Pfam" id="PF00173">
    <property type="entry name" value="Cyt-b5"/>
    <property type="match status" value="1"/>
</dbReference>
<feature type="compositionally biased region" description="Low complexity" evidence="5">
    <location>
        <begin position="1"/>
        <end position="19"/>
    </location>
</feature>
<evidence type="ECO:0000256" key="1">
    <source>
        <dbReference type="ARBA" id="ARBA00022617"/>
    </source>
</evidence>
<dbReference type="SMART" id="SM01117">
    <property type="entry name" value="Cyt-b5"/>
    <property type="match status" value="1"/>
</dbReference>
<evidence type="ECO:0000259" key="6">
    <source>
        <dbReference type="PROSITE" id="PS50255"/>
    </source>
</evidence>
<dbReference type="STRING" id="1076935.U4KZL1"/>
<dbReference type="PANTHER" id="PTHR46237:SF1">
    <property type="entry name" value="CYTOCHROME B5 REDUCTASE 4"/>
    <property type="match status" value="1"/>
</dbReference>
<feature type="region of interest" description="Disordered" evidence="5">
    <location>
        <begin position="1"/>
        <end position="62"/>
    </location>
</feature>
<evidence type="ECO:0000256" key="4">
    <source>
        <dbReference type="RuleBase" id="RU362121"/>
    </source>
</evidence>
<feature type="domain" description="Cytochrome b5 heme-binding" evidence="6">
    <location>
        <begin position="210"/>
        <end position="287"/>
    </location>
</feature>
<name>U4KZL1_PYROM</name>
<dbReference type="PANTHER" id="PTHR46237">
    <property type="entry name" value="CYTOCHROME B5 REDUCTASE 4 FAMILY MEMBER"/>
    <property type="match status" value="1"/>
</dbReference>
<dbReference type="eggNOG" id="KOG0536">
    <property type="taxonomic scope" value="Eukaryota"/>
</dbReference>
<feature type="compositionally biased region" description="Low complexity" evidence="5">
    <location>
        <begin position="34"/>
        <end position="50"/>
    </location>
</feature>
<dbReference type="PROSITE" id="PS50255">
    <property type="entry name" value="CYTOCHROME_B5_2"/>
    <property type="match status" value="1"/>
</dbReference>
<evidence type="ECO:0000313" key="7">
    <source>
        <dbReference type="EMBL" id="CCX07930.1"/>
    </source>
</evidence>
<organism evidence="7 8">
    <name type="scientific">Pyronema omphalodes (strain CBS 100304)</name>
    <name type="common">Pyronema confluens</name>
    <dbReference type="NCBI Taxonomy" id="1076935"/>
    <lineage>
        <taxon>Eukaryota</taxon>
        <taxon>Fungi</taxon>
        <taxon>Dikarya</taxon>
        <taxon>Ascomycota</taxon>
        <taxon>Pezizomycotina</taxon>
        <taxon>Pezizomycetes</taxon>
        <taxon>Pezizales</taxon>
        <taxon>Pyronemataceae</taxon>
        <taxon>Pyronema</taxon>
    </lineage>
</organism>
<dbReference type="OMA" id="GECMVGI"/>
<dbReference type="InterPro" id="IPR001199">
    <property type="entry name" value="Cyt_B5-like_heme/steroid-bd"/>
</dbReference>
<dbReference type="SUPFAM" id="SSF55856">
    <property type="entry name" value="Cytochrome b5-like heme/steroid binding domain"/>
    <property type="match status" value="1"/>
</dbReference>
<evidence type="ECO:0000256" key="5">
    <source>
        <dbReference type="SAM" id="MobiDB-lite"/>
    </source>
</evidence>
<dbReference type="EMBL" id="HF935383">
    <property type="protein sequence ID" value="CCX07930.1"/>
    <property type="molecule type" value="Genomic_DNA"/>
</dbReference>
<dbReference type="PROSITE" id="PS00191">
    <property type="entry name" value="CYTOCHROME_B5_1"/>
    <property type="match status" value="1"/>
</dbReference>
<evidence type="ECO:0000256" key="2">
    <source>
        <dbReference type="ARBA" id="ARBA00022723"/>
    </source>
</evidence>
<dbReference type="FunFam" id="3.10.120.10:FF:000001">
    <property type="entry name" value="Cytochrome b5 reductase 4"/>
    <property type="match status" value="1"/>
</dbReference>
<keyword evidence="3 4" id="KW-0408">Iron</keyword>
<dbReference type="InterPro" id="IPR051872">
    <property type="entry name" value="Cytochrome_b5/Flavoprotein_Rdt"/>
</dbReference>
<dbReference type="GO" id="GO:0005737">
    <property type="term" value="C:cytoplasm"/>
    <property type="evidence" value="ECO:0007669"/>
    <property type="project" value="TreeGrafter"/>
</dbReference>
<dbReference type="GO" id="GO:0020037">
    <property type="term" value="F:heme binding"/>
    <property type="evidence" value="ECO:0007669"/>
    <property type="project" value="UniProtKB-UniRule"/>
</dbReference>
<dbReference type="Gene3D" id="3.10.120.10">
    <property type="entry name" value="Cytochrome b5-like heme/steroid binding domain"/>
    <property type="match status" value="1"/>
</dbReference>
<reference evidence="7 8" key="1">
    <citation type="journal article" date="2013" name="PLoS Genet.">
        <title>The genome and development-dependent transcriptomes of Pyronema confluens: a window into fungal evolution.</title>
        <authorList>
            <person name="Traeger S."/>
            <person name="Altegoer F."/>
            <person name="Freitag M."/>
            <person name="Gabaldon T."/>
            <person name="Kempken F."/>
            <person name="Kumar A."/>
            <person name="Marcet-Houben M."/>
            <person name="Poggeler S."/>
            <person name="Stajich J.E."/>
            <person name="Nowrousian M."/>
        </authorList>
    </citation>
    <scope>NUCLEOTIDE SEQUENCE [LARGE SCALE GENOMIC DNA]</scope>
    <source>
        <strain evidence="8">CBS 100304</strain>
        <tissue evidence="7">Vegetative mycelium</tissue>
    </source>
</reference>
<dbReference type="Proteomes" id="UP000018144">
    <property type="component" value="Unassembled WGS sequence"/>
</dbReference>
<protein>
    <submittedName>
        <fullName evidence="7">Similar to Cytochrome b5 reductase 4 acc. no. Q502I6</fullName>
    </submittedName>
</protein>
<evidence type="ECO:0000256" key="3">
    <source>
        <dbReference type="ARBA" id="ARBA00023004"/>
    </source>
</evidence>
<dbReference type="AlphaFoldDB" id="U4KZL1"/>
<feature type="region of interest" description="Disordered" evidence="5">
    <location>
        <begin position="123"/>
        <end position="158"/>
    </location>
</feature>
<sequence>MWPFVSNLLRSSQSNLDSSSPDHRVTPSLCVGNPSESSTTSVTSSSPDTTPKARATDHPTSIQAIPEISLLPEDEDDDDLPPMFPAMNSAQRAGVPSSLPVNNKAIPTNMPPPPLPNRNPRMQNPSSWATVPSGGARQNPAAAARAPPRSQLAVQGAGASGVAAGNGLTLPGRQGKSRKKVVLNPGHSPLDWARLQKSGINLRGLPHTSLLKVPPSELAKHKTAPDDVWMGLNGKVYNVSHYLPFHPGGERELMRAAGKDGTKLFNASHHWVNIDNMLEECLIGIMVSEEEATKKEGEGELDMVD</sequence>
<keyword evidence="1 4" id="KW-0349">Heme</keyword>
<comment type="similarity">
    <text evidence="4">Belongs to the cytochrome b5 family.</text>
</comment>
<feature type="compositionally biased region" description="Low complexity" evidence="5">
    <location>
        <begin position="136"/>
        <end position="158"/>
    </location>
</feature>
<keyword evidence="8" id="KW-1185">Reference proteome</keyword>
<evidence type="ECO:0000313" key="8">
    <source>
        <dbReference type="Proteomes" id="UP000018144"/>
    </source>
</evidence>